<evidence type="ECO:0000313" key="2">
    <source>
        <dbReference type="Proteomes" id="UP000247892"/>
    </source>
</evidence>
<dbReference type="Proteomes" id="UP000247892">
    <property type="component" value="Unassembled WGS sequence"/>
</dbReference>
<proteinExistence type="predicted"/>
<organism evidence="1 2">
    <name type="scientific">Prauserella flavalba</name>
    <dbReference type="NCBI Taxonomy" id="1477506"/>
    <lineage>
        <taxon>Bacteria</taxon>
        <taxon>Bacillati</taxon>
        <taxon>Actinomycetota</taxon>
        <taxon>Actinomycetes</taxon>
        <taxon>Pseudonocardiales</taxon>
        <taxon>Pseudonocardiaceae</taxon>
        <taxon>Prauserella</taxon>
    </lineage>
</organism>
<accession>A0A318L8R5</accession>
<dbReference type="AlphaFoldDB" id="A0A318L8R5"/>
<reference evidence="1 2" key="1">
    <citation type="submission" date="2016-07" db="EMBL/GenBank/DDBJ databases">
        <title>Draft genome sequence of Prauserella sp. YIM 121212, isolated from alkaline soil.</title>
        <authorList>
            <person name="Ruckert C."/>
            <person name="Albersmeier A."/>
            <person name="Jiang C.-L."/>
            <person name="Jiang Y."/>
            <person name="Kalinowski J."/>
            <person name="Schneider O."/>
            <person name="Winkler A."/>
            <person name="Zotchev S.B."/>
        </authorList>
    </citation>
    <scope>NUCLEOTIDE SEQUENCE [LARGE SCALE GENOMIC DNA]</scope>
    <source>
        <strain evidence="1 2">YIM 121212</strain>
    </source>
</reference>
<keyword evidence="2" id="KW-1185">Reference proteome</keyword>
<sequence length="90" mass="9151">MWPQSDEGAFGSVPGLNGVPAPVQVTVLPSPIDQDTEVGVATAVTDTPGTEAVAETGPQPLDSHIHVGRFTNCSPAGFAAIVGVGSRNWL</sequence>
<dbReference type="EMBL" id="MASU01000031">
    <property type="protein sequence ID" value="PXY16975.1"/>
    <property type="molecule type" value="Genomic_DNA"/>
</dbReference>
<name>A0A318L8R5_9PSEU</name>
<comment type="caution">
    <text evidence="1">The sequence shown here is derived from an EMBL/GenBank/DDBJ whole genome shotgun (WGS) entry which is preliminary data.</text>
</comment>
<gene>
    <name evidence="1" type="ORF">BA062_37995</name>
</gene>
<protein>
    <submittedName>
        <fullName evidence="1">Uncharacterized protein</fullName>
    </submittedName>
</protein>
<evidence type="ECO:0000313" key="1">
    <source>
        <dbReference type="EMBL" id="PXY16975.1"/>
    </source>
</evidence>